<proteinExistence type="predicted"/>
<evidence type="ECO:0000313" key="3">
    <source>
        <dbReference type="Proteomes" id="UP000177925"/>
    </source>
</evidence>
<reference evidence="2 3" key="1">
    <citation type="journal article" date="2016" name="Nat. Commun.">
        <title>Thousands of microbial genomes shed light on interconnected biogeochemical processes in an aquifer system.</title>
        <authorList>
            <person name="Anantharaman K."/>
            <person name="Brown C.T."/>
            <person name="Hug L.A."/>
            <person name="Sharon I."/>
            <person name="Castelle C.J."/>
            <person name="Probst A.J."/>
            <person name="Thomas B.C."/>
            <person name="Singh A."/>
            <person name="Wilkins M.J."/>
            <person name="Karaoz U."/>
            <person name="Brodie E.L."/>
            <person name="Williams K.H."/>
            <person name="Hubbard S.S."/>
            <person name="Banfield J.F."/>
        </authorList>
    </citation>
    <scope>NUCLEOTIDE SEQUENCE [LARGE SCALE GENOMIC DNA]</scope>
</reference>
<dbReference type="STRING" id="1817758.A2150_01080"/>
<dbReference type="InterPro" id="IPR029058">
    <property type="entry name" value="AB_hydrolase_fold"/>
</dbReference>
<protein>
    <recommendedName>
        <fullName evidence="4">DUF3530 domain-containing protein</fullName>
    </recommendedName>
</protein>
<gene>
    <name evidence="2" type="ORF">A2150_01080</name>
</gene>
<dbReference type="Proteomes" id="UP000177925">
    <property type="component" value="Unassembled WGS sequence"/>
</dbReference>
<evidence type="ECO:0000256" key="1">
    <source>
        <dbReference type="SAM" id="SignalP"/>
    </source>
</evidence>
<comment type="caution">
    <text evidence="2">The sequence shown here is derived from an EMBL/GenBank/DDBJ whole genome shotgun (WGS) entry which is preliminary data.</text>
</comment>
<organism evidence="2 3">
    <name type="scientific">Candidatus Muproteobacteria bacterium RBG_16_64_11</name>
    <dbReference type="NCBI Taxonomy" id="1817758"/>
    <lineage>
        <taxon>Bacteria</taxon>
        <taxon>Pseudomonadati</taxon>
        <taxon>Pseudomonadota</taxon>
        <taxon>Candidatus Muproteobacteria</taxon>
    </lineage>
</organism>
<dbReference type="EMBL" id="MFSS01000112">
    <property type="protein sequence ID" value="OGI41883.1"/>
    <property type="molecule type" value="Genomic_DNA"/>
</dbReference>
<keyword evidence="1" id="KW-0732">Signal</keyword>
<dbReference type="SUPFAM" id="SSF53474">
    <property type="entry name" value="alpha/beta-Hydrolases"/>
    <property type="match status" value="1"/>
</dbReference>
<evidence type="ECO:0008006" key="4">
    <source>
        <dbReference type="Google" id="ProtNLM"/>
    </source>
</evidence>
<feature type="signal peptide" evidence="1">
    <location>
        <begin position="1"/>
        <end position="24"/>
    </location>
</feature>
<dbReference type="InterPro" id="IPR022529">
    <property type="entry name" value="DUF3530"/>
</dbReference>
<dbReference type="Gene3D" id="3.40.50.1820">
    <property type="entry name" value="alpha/beta hydrolase"/>
    <property type="match status" value="1"/>
</dbReference>
<feature type="chain" id="PRO_5009526622" description="DUF3530 domain-containing protein" evidence="1">
    <location>
        <begin position="25"/>
        <end position="266"/>
    </location>
</feature>
<dbReference type="AlphaFoldDB" id="A0A1F6T9T4"/>
<accession>A0A1F6T9T4</accession>
<dbReference type="Pfam" id="PF12048">
    <property type="entry name" value="DUF3530"/>
    <property type="match status" value="2"/>
</dbReference>
<sequence length="266" mass="28778">MQNKRFSLLSILLLAGMLSGQAAAQTTSNLKREKNWADQVVDSVVVGEPVWLSARQIKFLALYAPSARAGARGVILIHGRGVHPAWGFIDNLRADLSDAGFHTLSLQMPILEADAPFGAYGKTFPEAFERIDAGIRFLNQKGVHRVVLVGHSSGAMTAVAYVAKKRTPSPVTGIVAIGLSTFPSGPDTMQPAIMLKSVQVPVLDLYGANDLHEVLSYAEARRNAAQAAGNKGYRAVRVADADHFFTDRYEALKKQIVEWLAGLRGK</sequence>
<name>A0A1F6T9T4_9PROT</name>
<evidence type="ECO:0000313" key="2">
    <source>
        <dbReference type="EMBL" id="OGI41883.1"/>
    </source>
</evidence>